<evidence type="ECO:0000256" key="1">
    <source>
        <dbReference type="PROSITE-ProRule" id="PRU00169"/>
    </source>
</evidence>
<evidence type="ECO:0000313" key="3">
    <source>
        <dbReference type="EMBL" id="TXC68178.1"/>
    </source>
</evidence>
<reference evidence="3 4" key="1">
    <citation type="submission" date="2019-08" db="EMBL/GenBank/DDBJ databases">
        <title>Sphingorhabdus soil sp. nov., isolated from arctic soil.</title>
        <authorList>
            <person name="Liu Y."/>
        </authorList>
    </citation>
    <scope>NUCLEOTIDE SEQUENCE [LARGE SCALE GENOMIC DNA]</scope>
    <source>
        <strain evidence="3 4">D-2Q-5-6</strain>
    </source>
</reference>
<name>A0A5C6U9G2_9SPHN</name>
<comment type="caution">
    <text evidence="3">The sequence shown here is derived from an EMBL/GenBank/DDBJ whole genome shotgun (WGS) entry which is preliminary data.</text>
</comment>
<dbReference type="RefSeq" id="WP_147123398.1">
    <property type="nucleotide sequence ID" value="NZ_VOPY01000003.1"/>
</dbReference>
<dbReference type="InterPro" id="IPR011006">
    <property type="entry name" value="CheY-like_superfamily"/>
</dbReference>
<evidence type="ECO:0000313" key="4">
    <source>
        <dbReference type="Proteomes" id="UP000321129"/>
    </source>
</evidence>
<dbReference type="GO" id="GO:0000160">
    <property type="term" value="P:phosphorelay signal transduction system"/>
    <property type="evidence" value="ECO:0007669"/>
    <property type="project" value="InterPro"/>
</dbReference>
<protein>
    <submittedName>
        <fullName evidence="3">Response regulator</fullName>
    </submittedName>
</protein>
<dbReference type="SUPFAM" id="SSF52172">
    <property type="entry name" value="CheY-like"/>
    <property type="match status" value="1"/>
</dbReference>
<gene>
    <name evidence="3" type="ORF">FSZ31_10795</name>
</gene>
<dbReference type="Pfam" id="PF00072">
    <property type="entry name" value="Response_reg"/>
    <property type="match status" value="1"/>
</dbReference>
<sequence length="136" mass="14100">MPVRVLIVEDECFVAADICETIEDGGYVCAGIADDTASAMQLASPDIDIALVDVNLCDGATGPMIGELLSREYGIKVIFVTANPAQLGGGIPGTLGVVTKPADVRLIDQVLDYALRRDSSPTPTPPPGFVAFAHAA</sequence>
<proteinExistence type="predicted"/>
<evidence type="ECO:0000259" key="2">
    <source>
        <dbReference type="PROSITE" id="PS50110"/>
    </source>
</evidence>
<feature type="domain" description="Response regulatory" evidence="2">
    <location>
        <begin position="4"/>
        <end position="115"/>
    </location>
</feature>
<organism evidence="3 4">
    <name type="scientific">Flavisphingopyxis soli</name>
    <dbReference type="NCBI Taxonomy" id="2601267"/>
    <lineage>
        <taxon>Bacteria</taxon>
        <taxon>Pseudomonadati</taxon>
        <taxon>Pseudomonadota</taxon>
        <taxon>Alphaproteobacteria</taxon>
        <taxon>Sphingomonadales</taxon>
        <taxon>Sphingopyxidaceae</taxon>
        <taxon>Flavisphingopyxis</taxon>
    </lineage>
</organism>
<keyword evidence="4" id="KW-1185">Reference proteome</keyword>
<dbReference type="Gene3D" id="3.40.50.2300">
    <property type="match status" value="1"/>
</dbReference>
<dbReference type="OrthoDB" id="7060229at2"/>
<accession>A0A5C6U9G2</accession>
<feature type="modified residue" description="4-aspartylphosphate" evidence="1">
    <location>
        <position position="53"/>
    </location>
</feature>
<dbReference type="NCBIfam" id="NF009972">
    <property type="entry name" value="PRK13435.1-3"/>
    <property type="match status" value="1"/>
</dbReference>
<dbReference type="AlphaFoldDB" id="A0A5C6U9G2"/>
<dbReference type="EMBL" id="VOPY01000003">
    <property type="protein sequence ID" value="TXC68178.1"/>
    <property type="molecule type" value="Genomic_DNA"/>
</dbReference>
<dbReference type="Proteomes" id="UP000321129">
    <property type="component" value="Unassembled WGS sequence"/>
</dbReference>
<dbReference type="PROSITE" id="PS50110">
    <property type="entry name" value="RESPONSE_REGULATORY"/>
    <property type="match status" value="1"/>
</dbReference>
<dbReference type="InterPro" id="IPR001789">
    <property type="entry name" value="Sig_transdc_resp-reg_receiver"/>
</dbReference>
<keyword evidence="1" id="KW-0597">Phosphoprotein</keyword>